<organism evidence="1 2">
    <name type="scientific">Tetranychus urticae</name>
    <name type="common">Two-spotted spider mite</name>
    <dbReference type="NCBI Taxonomy" id="32264"/>
    <lineage>
        <taxon>Eukaryota</taxon>
        <taxon>Metazoa</taxon>
        <taxon>Ecdysozoa</taxon>
        <taxon>Arthropoda</taxon>
        <taxon>Chelicerata</taxon>
        <taxon>Arachnida</taxon>
        <taxon>Acari</taxon>
        <taxon>Acariformes</taxon>
        <taxon>Trombidiformes</taxon>
        <taxon>Prostigmata</taxon>
        <taxon>Eleutherengona</taxon>
        <taxon>Raphignathae</taxon>
        <taxon>Tetranychoidea</taxon>
        <taxon>Tetranychidae</taxon>
        <taxon>Tetranychus</taxon>
    </lineage>
</organism>
<evidence type="ECO:0000313" key="2">
    <source>
        <dbReference type="Proteomes" id="UP000015104"/>
    </source>
</evidence>
<evidence type="ECO:0000313" key="1">
    <source>
        <dbReference type="EnsemblMetazoa" id="tetur24g02410.1"/>
    </source>
</evidence>
<sequence length="36" mass="4478">MYKYHFHDNLFQGLRKKRNLNLELILLTYHLRQTCG</sequence>
<dbReference type="AlphaFoldDB" id="T1KWP9"/>
<reference evidence="2" key="1">
    <citation type="submission" date="2011-08" db="EMBL/GenBank/DDBJ databases">
        <authorList>
            <person name="Rombauts S."/>
        </authorList>
    </citation>
    <scope>NUCLEOTIDE SEQUENCE</scope>
    <source>
        <strain evidence="2">London</strain>
    </source>
</reference>
<dbReference type="EnsemblMetazoa" id="tetur24g02410.1">
    <property type="protein sequence ID" value="tetur24g02410.1"/>
    <property type="gene ID" value="tetur24g02410"/>
</dbReference>
<dbReference type="Proteomes" id="UP000015104">
    <property type="component" value="Unassembled WGS sequence"/>
</dbReference>
<dbReference type="EMBL" id="CAEY01000646">
    <property type="status" value="NOT_ANNOTATED_CDS"/>
    <property type="molecule type" value="Genomic_DNA"/>
</dbReference>
<protein>
    <submittedName>
        <fullName evidence="1">Uncharacterized protein</fullName>
    </submittedName>
</protein>
<accession>T1KWP9</accession>
<name>T1KWP9_TETUR</name>
<dbReference type="HOGENOM" id="CLU_3360332_0_0_1"/>
<keyword evidence="2" id="KW-1185">Reference proteome</keyword>
<reference evidence="1" key="2">
    <citation type="submission" date="2015-06" db="UniProtKB">
        <authorList>
            <consortium name="EnsemblMetazoa"/>
        </authorList>
    </citation>
    <scope>IDENTIFICATION</scope>
</reference>
<proteinExistence type="predicted"/>